<dbReference type="AlphaFoldDB" id="A0A1J1LF87"/>
<evidence type="ECO:0000259" key="1">
    <source>
        <dbReference type="Pfam" id="PF20613"/>
    </source>
</evidence>
<dbReference type="EMBL" id="CZDF01000132">
    <property type="protein sequence ID" value="CUR31247.1"/>
    <property type="molecule type" value="Genomic_DNA"/>
</dbReference>
<dbReference type="InterPro" id="IPR046748">
    <property type="entry name" value="HipA_2"/>
</dbReference>
<gene>
    <name evidence="2" type="ORF">PL9214290838</name>
</gene>
<organism evidence="2 3">
    <name type="scientific">Planktothrix tepida PCC 9214</name>
    <dbReference type="NCBI Taxonomy" id="671072"/>
    <lineage>
        <taxon>Bacteria</taxon>
        <taxon>Bacillati</taxon>
        <taxon>Cyanobacteriota</taxon>
        <taxon>Cyanophyceae</taxon>
        <taxon>Oscillatoriophycideae</taxon>
        <taxon>Oscillatoriales</taxon>
        <taxon>Microcoleaceae</taxon>
        <taxon>Planktothrix</taxon>
    </lineage>
</organism>
<proteinExistence type="predicted"/>
<feature type="domain" description="HipA-like kinase" evidence="1">
    <location>
        <begin position="48"/>
        <end position="174"/>
    </location>
</feature>
<protein>
    <recommendedName>
        <fullName evidence="1">HipA-like kinase domain-containing protein</fullName>
    </recommendedName>
</protein>
<dbReference type="Pfam" id="PF20613">
    <property type="entry name" value="HipA_2"/>
    <property type="match status" value="1"/>
</dbReference>
<evidence type="ECO:0000313" key="3">
    <source>
        <dbReference type="Proteomes" id="UP000184315"/>
    </source>
</evidence>
<dbReference type="STRING" id="671072.PL9214290838"/>
<accession>A0A1J1LF87</accession>
<dbReference type="Proteomes" id="UP000184315">
    <property type="component" value="Unassembled WGS sequence"/>
</dbReference>
<keyword evidence="3" id="KW-1185">Reference proteome</keyword>
<evidence type="ECO:0000313" key="2">
    <source>
        <dbReference type="EMBL" id="CUR31247.1"/>
    </source>
</evidence>
<reference evidence="3" key="1">
    <citation type="submission" date="2015-10" db="EMBL/GenBank/DDBJ databases">
        <authorList>
            <person name="Regsiter A."/>
            <person name="william w."/>
        </authorList>
    </citation>
    <scope>NUCLEOTIDE SEQUENCE [LARGE SCALE GENOMIC DNA]</scope>
</reference>
<sequence length="264" mass="30121">MNSKPTHQQQQEQWRDALESAIAHPEEPLLVERFNDGWGWKTSACPVSVRCIDKQTYIIKGQQAGRQIVNDQIIARLGMALGAPVGRPRIVEISPDLLECEPRYNYLTAGTAHATLFIQNCEDDRDLTKFRTHPAENIPRFASLCVLYGWVLAKDHQFLFEKQYPNRVYSVDHGHFFPGGPNWTQETLSQAPAAELDTRLSRLCSLSRESPEIINALEQLDQVSEDMIIQAVAAPPKQWGLKMEERVTMVEYLVKRQQQLVNLL</sequence>
<dbReference type="OrthoDB" id="583663at2"/>
<name>A0A1J1LF87_9CYAN</name>
<dbReference type="RefSeq" id="WP_072718134.1">
    <property type="nucleotide sequence ID" value="NZ_LN889782.1"/>
</dbReference>